<dbReference type="InParanoid" id="A0A7N2N1H3"/>
<name>A0A7N2N1H3_QUELO</name>
<dbReference type="OMA" id="EPNIKCN"/>
<evidence type="ECO:0000313" key="1">
    <source>
        <dbReference type="EnsemblPlants" id="QL12p015976:mrna:CDS:1"/>
    </source>
</evidence>
<dbReference type="Gramene" id="QL12p015976:mrna">
    <property type="protein sequence ID" value="QL12p015976:mrna:CDS:1"/>
    <property type="gene ID" value="QL12p015976"/>
</dbReference>
<dbReference type="EnsemblPlants" id="QL12p015976:mrna">
    <property type="protein sequence ID" value="QL12p015976:mrna:CDS:1"/>
    <property type="gene ID" value="QL12p015976"/>
</dbReference>
<protein>
    <submittedName>
        <fullName evidence="1">Uncharacterized protein</fullName>
    </submittedName>
</protein>
<reference evidence="1 2" key="1">
    <citation type="journal article" date="2016" name="G3 (Bethesda)">
        <title>First Draft Assembly and Annotation of the Genome of a California Endemic Oak Quercus lobata Nee (Fagaceae).</title>
        <authorList>
            <person name="Sork V.L."/>
            <person name="Fitz-Gibbon S.T."/>
            <person name="Puiu D."/>
            <person name="Crepeau M."/>
            <person name="Gugger P.F."/>
            <person name="Sherman R."/>
            <person name="Stevens K."/>
            <person name="Langley C.H."/>
            <person name="Pellegrini M."/>
            <person name="Salzberg S.L."/>
        </authorList>
    </citation>
    <scope>NUCLEOTIDE SEQUENCE [LARGE SCALE GENOMIC DNA]</scope>
    <source>
        <strain evidence="1 2">cv. SW786</strain>
    </source>
</reference>
<dbReference type="Proteomes" id="UP000594261">
    <property type="component" value="Chromosome 12"/>
</dbReference>
<evidence type="ECO:0000313" key="2">
    <source>
        <dbReference type="Proteomes" id="UP000594261"/>
    </source>
</evidence>
<sequence length="93" mass="10004">MFMSTGLNPSSSFQLKAWKSEPNIKCNIRIASSKPGHVLLPPPNGNSSKFSPITSISDPKNLSGMNDFALFHDLGPRPIAHAFTSTCAPFGIM</sequence>
<reference evidence="1" key="2">
    <citation type="submission" date="2021-01" db="UniProtKB">
        <authorList>
            <consortium name="EnsemblPlants"/>
        </authorList>
    </citation>
    <scope>IDENTIFICATION</scope>
</reference>
<dbReference type="EMBL" id="LRBV02000012">
    <property type="status" value="NOT_ANNOTATED_CDS"/>
    <property type="molecule type" value="Genomic_DNA"/>
</dbReference>
<dbReference type="AlphaFoldDB" id="A0A7N2N1H3"/>
<keyword evidence="2" id="KW-1185">Reference proteome</keyword>
<accession>A0A7N2N1H3</accession>
<proteinExistence type="predicted"/>
<organism evidence="1 2">
    <name type="scientific">Quercus lobata</name>
    <name type="common">Valley oak</name>
    <dbReference type="NCBI Taxonomy" id="97700"/>
    <lineage>
        <taxon>Eukaryota</taxon>
        <taxon>Viridiplantae</taxon>
        <taxon>Streptophyta</taxon>
        <taxon>Embryophyta</taxon>
        <taxon>Tracheophyta</taxon>
        <taxon>Spermatophyta</taxon>
        <taxon>Magnoliopsida</taxon>
        <taxon>eudicotyledons</taxon>
        <taxon>Gunneridae</taxon>
        <taxon>Pentapetalae</taxon>
        <taxon>rosids</taxon>
        <taxon>fabids</taxon>
        <taxon>Fagales</taxon>
        <taxon>Fagaceae</taxon>
        <taxon>Quercus</taxon>
    </lineage>
</organism>